<dbReference type="OrthoDB" id="2373347at2"/>
<feature type="domain" description="Metallo-beta-lactamase" evidence="1">
    <location>
        <begin position="72"/>
        <end position="245"/>
    </location>
</feature>
<evidence type="ECO:0000313" key="2">
    <source>
        <dbReference type="EMBL" id="PIM50458.1"/>
    </source>
</evidence>
<accession>A0A2G9C251</accession>
<dbReference type="PANTHER" id="PTHR36839:SF1">
    <property type="entry name" value="METALLO-BETA-LACTAMASE FAMILY PROTEIN (AFU_ORTHOLOGUE AFUA_5G12770)"/>
    <property type="match status" value="1"/>
</dbReference>
<keyword evidence="2" id="KW-0378">Hydrolase</keyword>
<evidence type="ECO:0000259" key="1">
    <source>
        <dbReference type="SMART" id="SM00849"/>
    </source>
</evidence>
<dbReference type="Gene3D" id="3.60.15.10">
    <property type="entry name" value="Ribonuclease Z/Hydroxyacylglutathione hydrolase-like"/>
    <property type="match status" value="1"/>
</dbReference>
<dbReference type="RefSeq" id="WP_099864551.1">
    <property type="nucleotide sequence ID" value="NZ_PEOG01000145.1"/>
</dbReference>
<dbReference type="Proteomes" id="UP000231501">
    <property type="component" value="Unassembled WGS sequence"/>
</dbReference>
<dbReference type="InterPro" id="IPR001279">
    <property type="entry name" value="Metallo-B-lactamas"/>
</dbReference>
<dbReference type="EMBL" id="PEOG01000145">
    <property type="protein sequence ID" value="PIM50458.1"/>
    <property type="molecule type" value="Genomic_DNA"/>
</dbReference>
<protein>
    <submittedName>
        <fullName evidence="2">MBL fold metallo-hydrolase</fullName>
    </submittedName>
</protein>
<evidence type="ECO:0000313" key="3">
    <source>
        <dbReference type="Proteomes" id="UP000231501"/>
    </source>
</evidence>
<sequence length="269" mass="29367">MQHHLCDTCGTQFALSDAPPRACPICQDDRQYVGWSGQHWTTHEALSTRFKLRIGEDDGLPAFAVAGSFAIPQRVLLLPTEAGNILWESLSLVTDEAVAALRDRGGVDRIVISHPHFYSSMVQWSEALGGVPILLHHNDRAWVQRPARCIEHWQGDRLSLGAGVTLVRTGGHFPGSTALHWATGPRGGGALFVGDSPQVASNRRSVSFLYSSPNFVPLGPREVMAMRERLAGLAYDDVYGYSWGRNIIGGAQAAVEASFDRHLQIMTTA</sequence>
<dbReference type="PANTHER" id="PTHR36839">
    <property type="entry name" value="METALLO-BETA-LACTAMASE FAMILY PROTEIN (AFU_ORTHOLOGUE AFUA_5G12770)"/>
    <property type="match status" value="1"/>
</dbReference>
<dbReference type="InterPro" id="IPR036866">
    <property type="entry name" value="RibonucZ/Hydroxyglut_hydro"/>
</dbReference>
<dbReference type="SUPFAM" id="SSF56281">
    <property type="entry name" value="Metallo-hydrolase/oxidoreductase"/>
    <property type="match status" value="1"/>
</dbReference>
<dbReference type="GO" id="GO:0016787">
    <property type="term" value="F:hydrolase activity"/>
    <property type="evidence" value="ECO:0007669"/>
    <property type="project" value="UniProtKB-KW"/>
</dbReference>
<organism evidence="2 3">
    <name type="scientific">Roseateles chitinivorans</name>
    <dbReference type="NCBI Taxonomy" id="2917965"/>
    <lineage>
        <taxon>Bacteria</taxon>
        <taxon>Pseudomonadati</taxon>
        <taxon>Pseudomonadota</taxon>
        <taxon>Betaproteobacteria</taxon>
        <taxon>Burkholderiales</taxon>
        <taxon>Sphaerotilaceae</taxon>
        <taxon>Roseateles</taxon>
    </lineage>
</organism>
<dbReference type="AlphaFoldDB" id="A0A2G9C251"/>
<keyword evidence="3" id="KW-1185">Reference proteome</keyword>
<reference evidence="2 3" key="1">
    <citation type="submission" date="2017-11" db="EMBL/GenBank/DDBJ databases">
        <title>Draft genome sequence of Mitsuaria sp. HWN-4.</title>
        <authorList>
            <person name="Gundlapally S.R."/>
        </authorList>
    </citation>
    <scope>NUCLEOTIDE SEQUENCE [LARGE SCALE GENOMIC DNA]</scope>
    <source>
        <strain evidence="2 3">HWN-4</strain>
    </source>
</reference>
<comment type="caution">
    <text evidence="2">The sequence shown here is derived from an EMBL/GenBank/DDBJ whole genome shotgun (WGS) entry which is preliminary data.</text>
</comment>
<dbReference type="SMART" id="SM00849">
    <property type="entry name" value="Lactamase_B"/>
    <property type="match status" value="1"/>
</dbReference>
<proteinExistence type="predicted"/>
<gene>
    <name evidence="2" type="ORF">CS062_24900</name>
</gene>
<name>A0A2G9C251_9BURK</name>